<proteinExistence type="predicted"/>
<organism evidence="1 2">
    <name type="scientific">Fusarium ambrosium</name>
    <dbReference type="NCBI Taxonomy" id="131363"/>
    <lineage>
        <taxon>Eukaryota</taxon>
        <taxon>Fungi</taxon>
        <taxon>Dikarya</taxon>
        <taxon>Ascomycota</taxon>
        <taxon>Pezizomycotina</taxon>
        <taxon>Sordariomycetes</taxon>
        <taxon>Hypocreomycetidae</taxon>
        <taxon>Hypocreales</taxon>
        <taxon>Nectriaceae</taxon>
        <taxon>Fusarium</taxon>
        <taxon>Fusarium solani species complex</taxon>
    </lineage>
</organism>
<name>A0A428TTK0_9HYPO</name>
<dbReference type="PANTHER" id="PTHR34706:SF1">
    <property type="entry name" value="VWFA DOMAIN-CONTAINING PROTEIN"/>
    <property type="match status" value="1"/>
</dbReference>
<sequence>MGLYFQEIKEKFQILAYLAKQFDPDGVEVCFSSEVPLKHKGDTSKLLRKFNNQKWDQLSFEDRIATFIDRIVIPRLSSWHQKLRLTTPNKLTVFVLTDGRWGEGAEGAAGVENPIMKLIDVILGEGLSRTQVAIQFLRFGDDPDGKRYLKYLDHCGTEYNCDCVDTKSINGNIFDMFIGPINAKIDTADEDEL</sequence>
<gene>
    <name evidence="1" type="ORF">CDV31_009647</name>
</gene>
<accession>A0A428TTK0</accession>
<evidence type="ECO:0000313" key="2">
    <source>
        <dbReference type="Proteomes" id="UP000288429"/>
    </source>
</evidence>
<protein>
    <recommendedName>
        <fullName evidence="3">VWFA domain-containing protein</fullName>
    </recommendedName>
</protein>
<dbReference type="PANTHER" id="PTHR34706">
    <property type="entry name" value="SLR1338 PROTEIN"/>
    <property type="match status" value="1"/>
</dbReference>
<comment type="caution">
    <text evidence="1">The sequence shown here is derived from an EMBL/GenBank/DDBJ whole genome shotgun (WGS) entry which is preliminary data.</text>
</comment>
<dbReference type="Proteomes" id="UP000288429">
    <property type="component" value="Unassembled WGS sequence"/>
</dbReference>
<dbReference type="AlphaFoldDB" id="A0A428TTK0"/>
<reference evidence="1 2" key="1">
    <citation type="submission" date="2017-06" db="EMBL/GenBank/DDBJ databases">
        <title>Cmopartive genomic analysis of Ambrosia Fusariam Clade fungi.</title>
        <authorList>
            <person name="Stajich J.E."/>
            <person name="Carrillo J."/>
            <person name="Kijimoto T."/>
            <person name="Eskalen A."/>
            <person name="O'Donnell K."/>
            <person name="Kasson M."/>
        </authorList>
    </citation>
    <scope>NUCLEOTIDE SEQUENCE [LARGE SCALE GENOMIC DNA]</scope>
    <source>
        <strain evidence="1 2">NRRL 20438</strain>
    </source>
</reference>
<keyword evidence="2" id="KW-1185">Reference proteome</keyword>
<evidence type="ECO:0000313" key="1">
    <source>
        <dbReference type="EMBL" id="RSM05249.1"/>
    </source>
</evidence>
<dbReference type="EMBL" id="NIZV01000140">
    <property type="protein sequence ID" value="RSM05249.1"/>
    <property type="molecule type" value="Genomic_DNA"/>
</dbReference>
<evidence type="ECO:0008006" key="3">
    <source>
        <dbReference type="Google" id="ProtNLM"/>
    </source>
</evidence>